<dbReference type="Proteomes" id="UP001164733">
    <property type="component" value="Chromosome"/>
</dbReference>
<evidence type="ECO:0008006" key="3">
    <source>
        <dbReference type="Google" id="ProtNLM"/>
    </source>
</evidence>
<accession>A0AA47EJD9</accession>
<evidence type="ECO:0000313" key="1">
    <source>
        <dbReference type="EMBL" id="WAG61318.1"/>
    </source>
</evidence>
<dbReference type="EMBL" id="CP086239">
    <property type="protein sequence ID" value="WAG61318.1"/>
    <property type="molecule type" value="Genomic_DNA"/>
</dbReference>
<organism evidence="1 2">
    <name type="scientific">Clostridium estertheticum</name>
    <dbReference type="NCBI Taxonomy" id="238834"/>
    <lineage>
        <taxon>Bacteria</taxon>
        <taxon>Bacillati</taxon>
        <taxon>Bacillota</taxon>
        <taxon>Clostridia</taxon>
        <taxon>Eubacteriales</taxon>
        <taxon>Clostridiaceae</taxon>
        <taxon>Clostridium</taxon>
    </lineage>
</organism>
<gene>
    <name evidence="1" type="ORF">LL038_03430</name>
</gene>
<reference evidence="1" key="1">
    <citation type="submission" date="2021-11" db="EMBL/GenBank/DDBJ databases">
        <title>Clostridia strains as spoilage organisms.</title>
        <authorList>
            <person name="Wambui J."/>
            <person name="Stevens M.J.A."/>
            <person name="Stephan R."/>
        </authorList>
    </citation>
    <scope>NUCLEOTIDE SEQUENCE</scope>
    <source>
        <strain evidence="1">CF009</strain>
    </source>
</reference>
<evidence type="ECO:0000313" key="2">
    <source>
        <dbReference type="Proteomes" id="UP001164733"/>
    </source>
</evidence>
<name>A0AA47EJD9_9CLOT</name>
<dbReference type="RefSeq" id="WP_216120034.1">
    <property type="nucleotide sequence ID" value="NZ_CP086239.1"/>
</dbReference>
<proteinExistence type="predicted"/>
<sequence length="145" mass="17489">MLYTCTICNGKVQYGTLCACEVERDNKRNKEYKAKRNEDKELKKRQVFYSKDVWLRCRNKIRRKFNNLCIMCLIEDDVVIPSDYVHHIHTTEDYWSMRLCDDNLVTLCATHHACVHRDMNVSKKEEQKIINILEDMIEEYEENYI</sequence>
<protein>
    <recommendedName>
        <fullName evidence="3">HNH endonuclease</fullName>
    </recommendedName>
</protein>
<dbReference type="AlphaFoldDB" id="A0AA47EJD9"/>